<name>A0A9N9RIQ6_9DIPT</name>
<dbReference type="OrthoDB" id="3945418at2759"/>
<evidence type="ECO:0000256" key="9">
    <source>
        <dbReference type="RuleBase" id="RU000461"/>
    </source>
</evidence>
<comment type="cofactor">
    <cofactor evidence="1 8">
        <name>heme</name>
        <dbReference type="ChEBI" id="CHEBI:30413"/>
    </cofactor>
</comment>
<evidence type="ECO:0000256" key="7">
    <source>
        <dbReference type="ARBA" id="ARBA00023033"/>
    </source>
</evidence>
<evidence type="ECO:0000313" key="10">
    <source>
        <dbReference type="EMBL" id="CAG9797566.1"/>
    </source>
</evidence>
<dbReference type="PANTHER" id="PTHR24279:SF120">
    <property type="entry name" value="CYTOCHROME P450"/>
    <property type="match status" value="1"/>
</dbReference>
<evidence type="ECO:0000256" key="5">
    <source>
        <dbReference type="ARBA" id="ARBA00023002"/>
    </source>
</evidence>
<accession>A0A9N9RIQ6</accession>
<dbReference type="InterPro" id="IPR036396">
    <property type="entry name" value="Cyt_P450_sf"/>
</dbReference>
<evidence type="ECO:0000256" key="3">
    <source>
        <dbReference type="ARBA" id="ARBA00022617"/>
    </source>
</evidence>
<keyword evidence="11" id="KW-1185">Reference proteome</keyword>
<proteinExistence type="inferred from homology"/>
<dbReference type="InterPro" id="IPR050479">
    <property type="entry name" value="CYP11_CYP27_families"/>
</dbReference>
<dbReference type="FunFam" id="1.10.630.10:FF:000006">
    <property type="entry name" value="Cytochrome P450 302a1, mitochondrial"/>
    <property type="match status" value="1"/>
</dbReference>
<dbReference type="SUPFAM" id="SSF48264">
    <property type="entry name" value="Cytochrome P450"/>
    <property type="match status" value="1"/>
</dbReference>
<keyword evidence="4 8" id="KW-0479">Metal-binding</keyword>
<dbReference type="PRINTS" id="PR00385">
    <property type="entry name" value="P450"/>
</dbReference>
<reference evidence="10" key="1">
    <citation type="submission" date="2022-01" db="EMBL/GenBank/DDBJ databases">
        <authorList>
            <person name="King R."/>
        </authorList>
    </citation>
    <scope>NUCLEOTIDE SEQUENCE</scope>
</reference>
<keyword evidence="3 8" id="KW-0349">Heme</keyword>
<dbReference type="CDD" id="cd11054">
    <property type="entry name" value="CYP24A1-like"/>
    <property type="match status" value="1"/>
</dbReference>
<dbReference type="GO" id="GO:0020037">
    <property type="term" value="F:heme binding"/>
    <property type="evidence" value="ECO:0007669"/>
    <property type="project" value="InterPro"/>
</dbReference>
<evidence type="ECO:0000256" key="4">
    <source>
        <dbReference type="ARBA" id="ARBA00022723"/>
    </source>
</evidence>
<dbReference type="InterPro" id="IPR017972">
    <property type="entry name" value="Cyt_P450_CS"/>
</dbReference>
<evidence type="ECO:0000256" key="2">
    <source>
        <dbReference type="ARBA" id="ARBA00010617"/>
    </source>
</evidence>
<dbReference type="Proteomes" id="UP001153620">
    <property type="component" value="Chromosome 1"/>
</dbReference>
<protein>
    <recommendedName>
        <fullName evidence="12">Cytochrome P450</fullName>
    </recommendedName>
</protein>
<evidence type="ECO:0000256" key="6">
    <source>
        <dbReference type="ARBA" id="ARBA00023004"/>
    </source>
</evidence>
<evidence type="ECO:0008006" key="12">
    <source>
        <dbReference type="Google" id="ProtNLM"/>
    </source>
</evidence>
<sequence length="507" mass="58462">MRSLLIRQVNSLTRRAYSASIGSEVENVKPFSEMPTITFFKMVKESLPGGKYYNKSIKDVLQAFFDEFGEAVRIPAMLGNPEIVMSYNSENFEKIFRAEGTWPVRTGLDSLEYYRDTKRPEIYKDLGSLFVSHGEKWSNMRSIANPILMQPKTIKKYTTQVDDIAKEFIELMRKIRNDKSEMPGDFSNYINTWSLESVTAVGLERRLNLFDPNTNDENAKKLIKGIRDFFEMSAEYDGKASVWKYYQTKGFKEFLTVYDTLTDVILYYIDLAIKEMDQEKSTASESEDSILKKLLRVDKRVAVIVVSDLMLAGVDTTASAVLNTIYCLAKNPEKQEILRQELINILPEKNSRMTSENNKNMPYLRAVIKEAMRLFPVASGNVRQTTKEIVISGYQVPANTHVGLQFHLDLINEKYYPNPDKFLPERWLRDQSDNNSRAGVANPFSFLPFGFGVRSCIGKRIAELELETLVANIIRNFKVEWHYPDMKIKSTFVNIPDSEMRFKMIEL</sequence>
<dbReference type="AlphaFoldDB" id="A0A9N9RIQ6"/>
<dbReference type="InterPro" id="IPR001128">
    <property type="entry name" value="Cyt_P450"/>
</dbReference>
<dbReference type="GO" id="GO:0004497">
    <property type="term" value="F:monooxygenase activity"/>
    <property type="evidence" value="ECO:0007669"/>
    <property type="project" value="UniProtKB-KW"/>
</dbReference>
<reference evidence="10" key="2">
    <citation type="submission" date="2022-10" db="EMBL/GenBank/DDBJ databases">
        <authorList>
            <consortium name="ENA_rothamsted_submissions"/>
            <consortium name="culmorum"/>
            <person name="King R."/>
        </authorList>
    </citation>
    <scope>NUCLEOTIDE SEQUENCE</scope>
</reference>
<keyword evidence="5 9" id="KW-0560">Oxidoreductase</keyword>
<dbReference type="PROSITE" id="PS00086">
    <property type="entry name" value="CYTOCHROME_P450"/>
    <property type="match status" value="1"/>
</dbReference>
<dbReference type="Pfam" id="PF00067">
    <property type="entry name" value="p450"/>
    <property type="match status" value="1"/>
</dbReference>
<feature type="binding site" description="axial binding residue" evidence="8">
    <location>
        <position position="456"/>
    </location>
    <ligand>
        <name>heme</name>
        <dbReference type="ChEBI" id="CHEBI:30413"/>
    </ligand>
    <ligandPart>
        <name>Fe</name>
        <dbReference type="ChEBI" id="CHEBI:18248"/>
    </ligandPart>
</feature>
<dbReference type="InterPro" id="IPR002401">
    <property type="entry name" value="Cyt_P450_E_grp-I"/>
</dbReference>
<gene>
    <name evidence="10" type="ORF">CHIRRI_LOCUS564</name>
</gene>
<dbReference type="PANTHER" id="PTHR24279">
    <property type="entry name" value="CYTOCHROME P450"/>
    <property type="match status" value="1"/>
</dbReference>
<comment type="similarity">
    <text evidence="2 9">Belongs to the cytochrome P450 family.</text>
</comment>
<evidence type="ECO:0000313" key="11">
    <source>
        <dbReference type="Proteomes" id="UP001153620"/>
    </source>
</evidence>
<dbReference type="GO" id="GO:0016705">
    <property type="term" value="F:oxidoreductase activity, acting on paired donors, with incorporation or reduction of molecular oxygen"/>
    <property type="evidence" value="ECO:0007669"/>
    <property type="project" value="InterPro"/>
</dbReference>
<dbReference type="GO" id="GO:0005506">
    <property type="term" value="F:iron ion binding"/>
    <property type="evidence" value="ECO:0007669"/>
    <property type="project" value="InterPro"/>
</dbReference>
<organism evidence="10 11">
    <name type="scientific">Chironomus riparius</name>
    <dbReference type="NCBI Taxonomy" id="315576"/>
    <lineage>
        <taxon>Eukaryota</taxon>
        <taxon>Metazoa</taxon>
        <taxon>Ecdysozoa</taxon>
        <taxon>Arthropoda</taxon>
        <taxon>Hexapoda</taxon>
        <taxon>Insecta</taxon>
        <taxon>Pterygota</taxon>
        <taxon>Neoptera</taxon>
        <taxon>Endopterygota</taxon>
        <taxon>Diptera</taxon>
        <taxon>Nematocera</taxon>
        <taxon>Chironomoidea</taxon>
        <taxon>Chironomidae</taxon>
        <taxon>Chironominae</taxon>
        <taxon>Chironomus</taxon>
    </lineage>
</organism>
<evidence type="ECO:0000256" key="8">
    <source>
        <dbReference type="PIRSR" id="PIRSR602401-1"/>
    </source>
</evidence>
<dbReference type="Gene3D" id="1.10.630.10">
    <property type="entry name" value="Cytochrome P450"/>
    <property type="match status" value="1"/>
</dbReference>
<keyword evidence="7 9" id="KW-0503">Monooxygenase</keyword>
<dbReference type="PRINTS" id="PR00463">
    <property type="entry name" value="EP450I"/>
</dbReference>
<evidence type="ECO:0000256" key="1">
    <source>
        <dbReference type="ARBA" id="ARBA00001971"/>
    </source>
</evidence>
<dbReference type="EMBL" id="OU895877">
    <property type="protein sequence ID" value="CAG9797566.1"/>
    <property type="molecule type" value="Genomic_DNA"/>
</dbReference>
<keyword evidence="6 8" id="KW-0408">Iron</keyword>